<name>A0A4Y9VSH7_9PROT</name>
<evidence type="ECO:0000313" key="2">
    <source>
        <dbReference type="Proteomes" id="UP000297706"/>
    </source>
</evidence>
<dbReference type="EMBL" id="PQVH01000007">
    <property type="protein sequence ID" value="TFW72084.1"/>
    <property type="molecule type" value="Genomic_DNA"/>
</dbReference>
<evidence type="ECO:0000313" key="1">
    <source>
        <dbReference type="EMBL" id="TFW72084.1"/>
    </source>
</evidence>
<organism evidence="1 2">
    <name type="scientific">Methylotenera oryzisoli</name>
    <dbReference type="NCBI Taxonomy" id="2080758"/>
    <lineage>
        <taxon>Bacteria</taxon>
        <taxon>Pseudomonadati</taxon>
        <taxon>Pseudomonadota</taxon>
        <taxon>Betaproteobacteria</taxon>
        <taxon>Nitrosomonadales</taxon>
        <taxon>Methylophilaceae</taxon>
        <taxon>Methylotenera</taxon>
    </lineage>
</organism>
<comment type="caution">
    <text evidence="1">The sequence shown here is derived from an EMBL/GenBank/DDBJ whole genome shotgun (WGS) entry which is preliminary data.</text>
</comment>
<accession>A0A4Y9VSH7</accession>
<dbReference type="AlphaFoldDB" id="A0A4Y9VSH7"/>
<dbReference type="OrthoDB" id="9007604at2"/>
<protein>
    <submittedName>
        <fullName evidence="1">Uncharacterized protein</fullName>
    </submittedName>
</protein>
<reference evidence="1 2" key="1">
    <citation type="submission" date="2018-02" db="EMBL/GenBank/DDBJ databases">
        <title>A novel lanthanide dependent methylotroph, Methylotenera sp. La3113.</title>
        <authorList>
            <person name="Lv H."/>
            <person name="Tani A."/>
        </authorList>
    </citation>
    <scope>NUCLEOTIDE SEQUENCE [LARGE SCALE GENOMIC DNA]</scope>
    <source>
        <strain evidence="1 2">La3113</strain>
    </source>
</reference>
<dbReference type="RefSeq" id="WP_135276933.1">
    <property type="nucleotide sequence ID" value="NZ_PQVH01000007.1"/>
</dbReference>
<gene>
    <name evidence="1" type="ORF">C3Y98_04590</name>
</gene>
<dbReference type="Proteomes" id="UP000297706">
    <property type="component" value="Unassembled WGS sequence"/>
</dbReference>
<keyword evidence="2" id="KW-1185">Reference proteome</keyword>
<sequence>MASLRESMPATAQAIDELREVFGTELVNAQIRQSMKGRPAIYAEEIVNGVVVTFGVKPQVMKEFPVSFLSCKSVINVSGSKGK</sequence>
<proteinExistence type="predicted"/>